<dbReference type="Proteomes" id="UP001250181">
    <property type="component" value="Unassembled WGS sequence"/>
</dbReference>
<dbReference type="InterPro" id="IPR021224">
    <property type="entry name" value="DUF2690"/>
</dbReference>
<accession>A0ABU3QKG4</accession>
<feature type="compositionally biased region" description="Basic and acidic residues" evidence="1">
    <location>
        <begin position="89"/>
        <end position="107"/>
    </location>
</feature>
<reference evidence="3 4" key="1">
    <citation type="submission" date="2023-09" db="EMBL/GenBank/DDBJ databases">
        <title>Streptomyces sp. nov.: A antagonism against Alternaria gaisen Producing Streptochlin, Isolated from Tamarix root soil.</title>
        <authorList>
            <person name="Chen Y."/>
        </authorList>
    </citation>
    <scope>NUCLEOTIDE SEQUENCE [LARGE SCALE GENOMIC DNA]</scope>
    <source>
        <strain evidence="3 4">TRM76323</strain>
    </source>
</reference>
<dbReference type="RefSeq" id="WP_315878329.1">
    <property type="nucleotide sequence ID" value="NZ_JAWCTQ010000015.1"/>
</dbReference>
<evidence type="ECO:0000256" key="1">
    <source>
        <dbReference type="SAM" id="MobiDB-lite"/>
    </source>
</evidence>
<keyword evidence="2" id="KW-0472">Membrane</keyword>
<dbReference type="Pfam" id="PF13560">
    <property type="entry name" value="HTH_31"/>
    <property type="match status" value="1"/>
</dbReference>
<feature type="region of interest" description="Disordered" evidence="1">
    <location>
        <begin position="89"/>
        <end position="206"/>
    </location>
</feature>
<evidence type="ECO:0000256" key="2">
    <source>
        <dbReference type="SAM" id="Phobius"/>
    </source>
</evidence>
<name>A0ABU3QKG4_9ACTN</name>
<sequence>MPRWKALPEELDPRIREFADTLRRLVDRGGLGPGALADRTGYAAASWERYLDGRSPAPKGAVLALAEATGTDPVHLTTLWELAERAWSRAEKHRDRTAEAVRADRTRAVPGAPAAPRAAAPHAPGAPAAPRAAAPHAPGAKAGGPHTPAHGAPAPARTDPWAVRAPSPAYGDPAPAYGDPKPAHGDPAPAYGDPGPVRAPVPAHDTPARRAGRTVVMFFAGALGTLLVFAAALFLSGLGEERVPEPAAGAATDPEPAATPSLPVGVGCHRGACDGQDPHAMGCGGSYGSTVASTIVGSALVEVRYSSACGAAWARISRAVPGDTVVVTAAGATRSAAADGDGDAYTPMVVVPAGTDAGACATLRSGTTGCTAVP</sequence>
<dbReference type="EMBL" id="JAWCTQ010000015">
    <property type="protein sequence ID" value="MDT9683260.1"/>
    <property type="molecule type" value="Genomic_DNA"/>
</dbReference>
<evidence type="ECO:0000313" key="3">
    <source>
        <dbReference type="EMBL" id="MDT9683260.1"/>
    </source>
</evidence>
<comment type="caution">
    <text evidence="3">The sequence shown here is derived from an EMBL/GenBank/DDBJ whole genome shotgun (WGS) entry which is preliminary data.</text>
</comment>
<organism evidence="3 4">
    <name type="scientific">Streptomyces tamarix</name>
    <dbReference type="NCBI Taxonomy" id="3078565"/>
    <lineage>
        <taxon>Bacteria</taxon>
        <taxon>Bacillati</taxon>
        <taxon>Actinomycetota</taxon>
        <taxon>Actinomycetes</taxon>
        <taxon>Kitasatosporales</taxon>
        <taxon>Streptomycetaceae</taxon>
        <taxon>Streptomyces</taxon>
    </lineage>
</organism>
<keyword evidence="4" id="KW-1185">Reference proteome</keyword>
<feature type="compositionally biased region" description="Low complexity" evidence="1">
    <location>
        <begin position="185"/>
        <end position="196"/>
    </location>
</feature>
<gene>
    <name evidence="3" type="ORF">RND61_14440</name>
</gene>
<keyword evidence="2" id="KW-0812">Transmembrane</keyword>
<feature type="transmembrane region" description="Helical" evidence="2">
    <location>
        <begin position="215"/>
        <end position="235"/>
    </location>
</feature>
<dbReference type="Pfam" id="PF10901">
    <property type="entry name" value="DUF2690"/>
    <property type="match status" value="1"/>
</dbReference>
<keyword evidence="2" id="KW-1133">Transmembrane helix</keyword>
<feature type="compositionally biased region" description="Low complexity" evidence="1">
    <location>
        <begin position="108"/>
        <end position="157"/>
    </location>
</feature>
<evidence type="ECO:0000313" key="4">
    <source>
        <dbReference type="Proteomes" id="UP001250181"/>
    </source>
</evidence>
<proteinExistence type="predicted"/>
<protein>
    <submittedName>
        <fullName evidence="3">DUF2690 domain-containing protein</fullName>
    </submittedName>
</protein>